<protein>
    <submittedName>
        <fullName evidence="5">Amidase signature domain-containing protein</fullName>
    </submittedName>
</protein>
<accession>A0ABR4GK96</accession>
<evidence type="ECO:0000313" key="6">
    <source>
        <dbReference type="Proteomes" id="UP001610563"/>
    </source>
</evidence>
<keyword evidence="2" id="KW-0378">Hydrolase</keyword>
<organism evidence="5 6">
    <name type="scientific">Aspergillus keveii</name>
    <dbReference type="NCBI Taxonomy" id="714993"/>
    <lineage>
        <taxon>Eukaryota</taxon>
        <taxon>Fungi</taxon>
        <taxon>Dikarya</taxon>
        <taxon>Ascomycota</taxon>
        <taxon>Pezizomycotina</taxon>
        <taxon>Eurotiomycetes</taxon>
        <taxon>Eurotiomycetidae</taxon>
        <taxon>Eurotiales</taxon>
        <taxon>Aspergillaceae</taxon>
        <taxon>Aspergillus</taxon>
        <taxon>Aspergillus subgen. Nidulantes</taxon>
    </lineage>
</organism>
<dbReference type="Pfam" id="PF01425">
    <property type="entry name" value="Amidase"/>
    <property type="match status" value="1"/>
</dbReference>
<gene>
    <name evidence="5" type="ORF">BJX66DRAFT_333331</name>
</gene>
<comment type="caution">
    <text evidence="5">The sequence shown here is derived from an EMBL/GenBank/DDBJ whole genome shotgun (WGS) entry which is preliminary data.</text>
</comment>
<evidence type="ECO:0000256" key="3">
    <source>
        <dbReference type="SAM" id="MobiDB-lite"/>
    </source>
</evidence>
<dbReference type="EMBL" id="JBFTWV010000008">
    <property type="protein sequence ID" value="KAL2799431.1"/>
    <property type="molecule type" value="Genomic_DNA"/>
</dbReference>
<comment type="similarity">
    <text evidence="1">Belongs to the amidase family.</text>
</comment>
<sequence>MNQVKDITRAEAEDIIARKRAERQERVPKDWILPAEAVAQFQDRPLSVFNEPLHPTVSPRILTRRELQLTHPLNDATTLAGMLFRREVSSEEVVTAFCKRAALALQLTNCISEVMFHEAIAQARELDKLAADPKYQPGPLHGIPVSVKDTFFVKGFDATNCTPSLSFNPSPVDSHIAQLLRAYGAVIICKTTVPQGLLSADSDNSLFGRTVNAHKNGFVGGGSSGGEGVLVAFGGSAIGIGSDASGSVRIPALSNGVFGVRPSGYRWPLDGAPAFGRGYMGTTMVGLVCVTGPLCRSMRDARLISRLVSEAEPWILNPFLNPSPWLGLKVPTHRPIRIAVWHDHDYLHLLPPVKRGLDLAELRLREFTTSGPGPVKFDIRPFKGPSIDGLWESIRDWCELADLSVLRRITSPEPLTEQVKAMDIITRSAGEISNVDLDLLHDMNARIAQLAMGMTRTWNGESESDVPIDALLWVGAVHPAMPFNKYTNLGITGLFNAIDWPAIILPLNEYVSGEQGDFDRSKKVPQAEIWGPSDQEIQDVYWSDPERFEGLPLTVSLIGRRGLDEGLLALGEVVHDIIQTKDVCKWGPLLSSLFQPDGNTREAGTRYSGPEFKRSRPASEPHSASKPMKE</sequence>
<dbReference type="PIRSF" id="PIRSF001221">
    <property type="entry name" value="Amidase_fungi"/>
    <property type="match status" value="1"/>
</dbReference>
<evidence type="ECO:0000256" key="2">
    <source>
        <dbReference type="ARBA" id="ARBA00022801"/>
    </source>
</evidence>
<dbReference type="PANTHER" id="PTHR46072:SF5">
    <property type="entry name" value="GENERAL AMIDASE-C"/>
    <property type="match status" value="1"/>
</dbReference>
<name>A0ABR4GK96_9EURO</name>
<reference evidence="5 6" key="1">
    <citation type="submission" date="2024-07" db="EMBL/GenBank/DDBJ databases">
        <title>Section-level genome sequencing and comparative genomics of Aspergillus sections Usti and Cavernicolus.</title>
        <authorList>
            <consortium name="Lawrence Berkeley National Laboratory"/>
            <person name="Nybo J.L."/>
            <person name="Vesth T.C."/>
            <person name="Theobald S."/>
            <person name="Frisvad J.C."/>
            <person name="Larsen T.O."/>
            <person name="Kjaerboelling I."/>
            <person name="Rothschild-Mancinelli K."/>
            <person name="Lyhne E.K."/>
            <person name="Kogle M.E."/>
            <person name="Barry K."/>
            <person name="Clum A."/>
            <person name="Na H."/>
            <person name="Ledsgaard L."/>
            <person name="Lin J."/>
            <person name="Lipzen A."/>
            <person name="Kuo A."/>
            <person name="Riley R."/>
            <person name="Mondo S."/>
            <person name="Labutti K."/>
            <person name="Haridas S."/>
            <person name="Pangalinan J."/>
            <person name="Salamov A.A."/>
            <person name="Simmons B.A."/>
            <person name="Magnuson J.K."/>
            <person name="Chen J."/>
            <person name="Drula E."/>
            <person name="Henrissat B."/>
            <person name="Wiebenga A."/>
            <person name="Lubbers R.J."/>
            <person name="Gomes A.C."/>
            <person name="Makela M.R."/>
            <person name="Stajich J."/>
            <person name="Grigoriev I.V."/>
            <person name="Mortensen U.H."/>
            <person name="De Vries R.P."/>
            <person name="Baker S.E."/>
            <person name="Andersen M.R."/>
        </authorList>
    </citation>
    <scope>NUCLEOTIDE SEQUENCE [LARGE SCALE GENOMIC DNA]</scope>
    <source>
        <strain evidence="5 6">CBS 209.92</strain>
    </source>
</reference>
<dbReference type="Proteomes" id="UP001610563">
    <property type="component" value="Unassembled WGS sequence"/>
</dbReference>
<feature type="domain" description="Amidase" evidence="4">
    <location>
        <begin position="92"/>
        <end position="568"/>
    </location>
</feature>
<dbReference type="InterPro" id="IPR036928">
    <property type="entry name" value="AS_sf"/>
</dbReference>
<dbReference type="InterPro" id="IPR023631">
    <property type="entry name" value="Amidase_dom"/>
</dbReference>
<proteinExistence type="inferred from homology"/>
<evidence type="ECO:0000313" key="5">
    <source>
        <dbReference type="EMBL" id="KAL2799431.1"/>
    </source>
</evidence>
<dbReference type="SUPFAM" id="SSF75304">
    <property type="entry name" value="Amidase signature (AS) enzymes"/>
    <property type="match status" value="1"/>
</dbReference>
<evidence type="ECO:0000256" key="1">
    <source>
        <dbReference type="ARBA" id="ARBA00009199"/>
    </source>
</evidence>
<keyword evidence="6" id="KW-1185">Reference proteome</keyword>
<evidence type="ECO:0000259" key="4">
    <source>
        <dbReference type="Pfam" id="PF01425"/>
    </source>
</evidence>
<dbReference type="PANTHER" id="PTHR46072">
    <property type="entry name" value="AMIDASE-RELATED-RELATED"/>
    <property type="match status" value="1"/>
</dbReference>
<dbReference type="Gene3D" id="3.90.1300.10">
    <property type="entry name" value="Amidase signature (AS) domain"/>
    <property type="match status" value="1"/>
</dbReference>
<feature type="region of interest" description="Disordered" evidence="3">
    <location>
        <begin position="597"/>
        <end position="630"/>
    </location>
</feature>